<feature type="compositionally biased region" description="Polar residues" evidence="2">
    <location>
        <begin position="291"/>
        <end position="311"/>
    </location>
</feature>
<dbReference type="KEGG" id="dcr:108207678"/>
<reference evidence="3" key="1">
    <citation type="journal article" date="2016" name="Nat. Genet.">
        <title>A high-quality carrot genome assembly provides new insights into carotenoid accumulation and asterid genome evolution.</title>
        <authorList>
            <person name="Iorizzo M."/>
            <person name="Ellison S."/>
            <person name="Senalik D."/>
            <person name="Zeng P."/>
            <person name="Satapoomin P."/>
            <person name="Huang J."/>
            <person name="Bowman M."/>
            <person name="Iovene M."/>
            <person name="Sanseverino W."/>
            <person name="Cavagnaro P."/>
            <person name="Yildiz M."/>
            <person name="Macko-Podgorni A."/>
            <person name="Moranska E."/>
            <person name="Grzebelus E."/>
            <person name="Grzebelus D."/>
            <person name="Ashrafi H."/>
            <person name="Zheng Z."/>
            <person name="Cheng S."/>
            <person name="Spooner D."/>
            <person name="Van Deynze A."/>
            <person name="Simon P."/>
        </authorList>
    </citation>
    <scope>NUCLEOTIDE SEQUENCE [LARGE SCALE GENOMIC DNA]</scope>
    <source>
        <tissue evidence="3">Leaf</tissue>
    </source>
</reference>
<keyword evidence="5" id="KW-1185">Reference proteome</keyword>
<dbReference type="AlphaFoldDB" id="A0A166ECW1"/>
<dbReference type="InterPro" id="IPR042277">
    <property type="entry name" value="IST1-like"/>
</dbReference>
<dbReference type="PANTHER" id="PTHR12161:SF16">
    <property type="entry name" value="REGULATOR OF VPS4 ACTIVITY IN THE MVB PATHWAY PROTEIN"/>
    <property type="match status" value="1"/>
</dbReference>
<dbReference type="Gramene" id="KZN06396">
    <property type="protein sequence ID" value="KZN06396"/>
    <property type="gene ID" value="DCAR_007233"/>
</dbReference>
<dbReference type="FunFam" id="1.20.1260.60:FF:000002">
    <property type="entry name" value="Vacuolar protein sorting-associated protein IST1"/>
    <property type="match status" value="1"/>
</dbReference>
<dbReference type="EMBL" id="CP093344">
    <property type="protein sequence ID" value="WOG88931.1"/>
    <property type="molecule type" value="Genomic_DNA"/>
</dbReference>
<dbReference type="OMA" id="HCPNELE"/>
<evidence type="ECO:0000256" key="1">
    <source>
        <dbReference type="ARBA" id="ARBA00005536"/>
    </source>
</evidence>
<dbReference type="PANTHER" id="PTHR12161">
    <property type="entry name" value="IST1 FAMILY MEMBER"/>
    <property type="match status" value="1"/>
</dbReference>
<accession>A0A166ECW1</accession>
<dbReference type="Gene3D" id="1.20.1260.60">
    <property type="entry name" value="Vacuolar protein sorting-associated protein Ist1"/>
    <property type="match status" value="1"/>
</dbReference>
<dbReference type="GO" id="GO:0015031">
    <property type="term" value="P:protein transport"/>
    <property type="evidence" value="ECO:0007669"/>
    <property type="project" value="InterPro"/>
</dbReference>
<proteinExistence type="inferred from homology"/>
<comment type="similarity">
    <text evidence="1">Belongs to the IST1 family.</text>
</comment>
<evidence type="ECO:0000313" key="5">
    <source>
        <dbReference type="Proteomes" id="UP000077755"/>
    </source>
</evidence>
<protein>
    <recommendedName>
        <fullName evidence="6">IST1-like protein</fullName>
    </recommendedName>
</protein>
<sequence>MGRHIDALLGRNTFKTSKLKPVVSLAISRLAIFKKQRQARSNIARSDVVELLNLGHHERAFLRVEQVIKEQNMLKVFVMIEGYCHILKDRVGLIGKQRVCPDELEEAILSLIYAATKCGEFPELQKIRAMLTSWFGNEFAACAFELSNSSNLKIVQMLSTRQASLAEKLKVLKDIASENGISLENEEISFIMKQEKLAVKRKSNQSKVERLEKSGMSKINDMSLILPEDTEKVSNLSDSMNGRLYRDVADAAQEAFMSAAYAAVAAKAAVELFRAESLDPENRFSPDFQSEQVFSAPDSMNSTQQISSESSLDSDKNISKYPTSCPDIDGNSQT</sequence>
<evidence type="ECO:0000313" key="3">
    <source>
        <dbReference type="EMBL" id="KZN06396.1"/>
    </source>
</evidence>
<dbReference type="Pfam" id="PF03398">
    <property type="entry name" value="Ist1"/>
    <property type="match status" value="1"/>
</dbReference>
<dbReference type="Proteomes" id="UP000077755">
    <property type="component" value="Chromosome 2"/>
</dbReference>
<organism evidence="3">
    <name type="scientific">Daucus carota subsp. sativus</name>
    <name type="common">Carrot</name>
    <dbReference type="NCBI Taxonomy" id="79200"/>
    <lineage>
        <taxon>Eukaryota</taxon>
        <taxon>Viridiplantae</taxon>
        <taxon>Streptophyta</taxon>
        <taxon>Embryophyta</taxon>
        <taxon>Tracheophyta</taxon>
        <taxon>Spermatophyta</taxon>
        <taxon>Magnoliopsida</taxon>
        <taxon>eudicotyledons</taxon>
        <taxon>Gunneridae</taxon>
        <taxon>Pentapetalae</taxon>
        <taxon>asterids</taxon>
        <taxon>campanulids</taxon>
        <taxon>Apiales</taxon>
        <taxon>Apiaceae</taxon>
        <taxon>Apioideae</taxon>
        <taxon>Scandiceae</taxon>
        <taxon>Daucinae</taxon>
        <taxon>Daucus</taxon>
        <taxon>Daucus sect. Daucus</taxon>
    </lineage>
</organism>
<evidence type="ECO:0000256" key="2">
    <source>
        <dbReference type="SAM" id="MobiDB-lite"/>
    </source>
</evidence>
<feature type="region of interest" description="Disordered" evidence="2">
    <location>
        <begin position="291"/>
        <end position="334"/>
    </location>
</feature>
<name>A0A166ECW1_DAUCS</name>
<evidence type="ECO:0000313" key="4">
    <source>
        <dbReference type="EMBL" id="WOG88931.1"/>
    </source>
</evidence>
<reference evidence="4" key="2">
    <citation type="submission" date="2022-03" db="EMBL/GenBank/DDBJ databases">
        <title>Draft title - Genomic analysis of global carrot germplasm unveils the trajectory of domestication and the origin of high carotenoid orange carrot.</title>
        <authorList>
            <person name="Iorizzo M."/>
            <person name="Ellison S."/>
            <person name="Senalik D."/>
            <person name="Macko-Podgorni A."/>
            <person name="Grzebelus D."/>
            <person name="Bostan H."/>
            <person name="Rolling W."/>
            <person name="Curaba J."/>
            <person name="Simon P."/>
        </authorList>
    </citation>
    <scope>NUCLEOTIDE SEQUENCE</scope>
    <source>
        <tissue evidence="4">Leaf</tissue>
    </source>
</reference>
<evidence type="ECO:0008006" key="6">
    <source>
        <dbReference type="Google" id="ProtNLM"/>
    </source>
</evidence>
<dbReference type="STRING" id="79200.A0A166ECW1"/>
<gene>
    <name evidence="3" type="ORF">DCAR_007233</name>
    <name evidence="4" type="ORF">DCAR_0208166</name>
</gene>
<dbReference type="InterPro" id="IPR005061">
    <property type="entry name" value="Ist1"/>
</dbReference>
<dbReference type="EMBL" id="LNRQ01000002">
    <property type="protein sequence ID" value="KZN06396.1"/>
    <property type="molecule type" value="Genomic_DNA"/>
</dbReference>